<proteinExistence type="predicted"/>
<dbReference type="SUPFAM" id="SSF52540">
    <property type="entry name" value="P-loop containing nucleoside triphosphate hydrolases"/>
    <property type="match status" value="1"/>
</dbReference>
<dbReference type="InterPro" id="IPR027417">
    <property type="entry name" value="P-loop_NTPase"/>
</dbReference>
<evidence type="ECO:0000313" key="1">
    <source>
        <dbReference type="EMBL" id="GCF93044.1"/>
    </source>
</evidence>
<evidence type="ECO:0000313" key="2">
    <source>
        <dbReference type="Proteomes" id="UP000290567"/>
    </source>
</evidence>
<dbReference type="AlphaFoldDB" id="A0A4P5P9P0"/>
<dbReference type="Proteomes" id="UP000290567">
    <property type="component" value="Unassembled WGS sequence"/>
</dbReference>
<keyword evidence="2" id="KW-1185">Reference proteome</keyword>
<evidence type="ECO:0008006" key="3">
    <source>
        <dbReference type="Google" id="ProtNLM"/>
    </source>
</evidence>
<dbReference type="RefSeq" id="WP_146621526.1">
    <property type="nucleotide sequence ID" value="NZ_BJCC01000008.1"/>
</dbReference>
<dbReference type="OrthoDB" id="2008384at2"/>
<organism evidence="1 2">
    <name type="scientific">Enterococcus florum</name>
    <dbReference type="NCBI Taxonomy" id="2480627"/>
    <lineage>
        <taxon>Bacteria</taxon>
        <taxon>Bacillati</taxon>
        <taxon>Bacillota</taxon>
        <taxon>Bacilli</taxon>
        <taxon>Lactobacillales</taxon>
        <taxon>Enterococcaceae</taxon>
        <taxon>Enterococcus</taxon>
    </lineage>
</organism>
<sequence length="945" mass="111354">MKVNQAEVQKIIGYSVAKLFDLNKFLNYCERNAENMTLQTLRNWKEKNTAPSKSLTKSALNVVILEKNKLTIEKKYLSNPALLGPFFDGFNQALDKLNLDTEQRAPEKKLNSLQDIVPEFAAFWKEFQNNKFQKIPFRMVCGDNLDGEVTEDLPFYPFPTYLTISTQTFNFYIGREKQQKDMDELFVRFKQPIYLPSIGGMGKTTFARHYSRQSSRKNLFITVPSDEVKDVRLQLFDAIDPEMLKGLNKVETDQFLTSMMDDFVCKMAEYNSSILLIIDNVTTTAQLLSCEKLTPLCEIGWQILVTSKANADNDTIPTYSQRLCDFPPLSEENCLDLFRHFFKSEISEKDRPMLTTIFRHLGSHTYLIKLLAQVGFMGSLSIEKLQEIILTSNSLLPEDFLSFEVRDNDDTYHTIQEIIFRLFINSGLNQKEKRIMVYFAHLPNTSLNQELLVELMVKNQHEVLKNERITATELKLIFRKLFEMGWLIKRNNSTNQINYECHSLTQGALRIKFKNINEIVRPFVKNVGKFFSIKENGEEYLEKFHTLGVADAVLQKYKEPTIERFYLLQNYLKFRARFSSYKADSDAQNEEMWHLFNLLHPEEDSYNYKLKKVQCRNIYLTVFYEVSKMKGKAVWLLEERYKIFKETADFLPKDDLTYIRIERKWASMLTHNGKCSEAIHRLKDMKKRIKKKIDHQFGDQKQEWLYAYFKLLNLLGIAYNSKYLQKKDRSFLRQALATRKEYLKVGYEVLPKDSYTIRACYNDLGMTYCYMYDEYDKVKYLEKAKGYLQYSLEKAIERYGRNSHRVAIAQKNFSSYLIRNGNCNAAIDLTETAVKYRMEGSAIIFRRIHVTDYRFLGILYFKRYIHEKCLTDLKKSFCHYHFSLHLSDYLFGSKNNCLSKSTNEWLNKAKIEMHHCNILCWLPYGFFQANVHRRLLDPQILTKLC</sequence>
<name>A0A4P5P9P0_9ENTE</name>
<gene>
    <name evidence="1" type="ORF">NRIC_09350</name>
</gene>
<comment type="caution">
    <text evidence="1">The sequence shown here is derived from an EMBL/GenBank/DDBJ whole genome shotgun (WGS) entry which is preliminary data.</text>
</comment>
<protein>
    <recommendedName>
        <fullName evidence="3">NB-ARC domain-containing protein</fullName>
    </recommendedName>
</protein>
<dbReference type="EMBL" id="BJCC01000008">
    <property type="protein sequence ID" value="GCF93044.1"/>
    <property type="molecule type" value="Genomic_DNA"/>
</dbReference>
<dbReference type="InterPro" id="IPR011990">
    <property type="entry name" value="TPR-like_helical_dom_sf"/>
</dbReference>
<dbReference type="Gene3D" id="3.40.50.300">
    <property type="entry name" value="P-loop containing nucleotide triphosphate hydrolases"/>
    <property type="match status" value="1"/>
</dbReference>
<dbReference type="Gene3D" id="1.25.40.10">
    <property type="entry name" value="Tetratricopeptide repeat domain"/>
    <property type="match status" value="1"/>
</dbReference>
<accession>A0A4P5P9P0</accession>
<reference evidence="2" key="1">
    <citation type="submission" date="2019-02" db="EMBL/GenBank/DDBJ databases">
        <title>Draft genome sequence of Enterococcus sp. Gos25-1.</title>
        <authorList>
            <person name="Tanaka N."/>
            <person name="Shiwa Y."/>
            <person name="Fujita N."/>
        </authorList>
    </citation>
    <scope>NUCLEOTIDE SEQUENCE [LARGE SCALE GENOMIC DNA]</scope>
    <source>
        <strain evidence="2">Gos25-1</strain>
    </source>
</reference>